<protein>
    <submittedName>
        <fullName evidence="2">IS200/IS605 family transposase</fullName>
    </submittedName>
</protein>
<dbReference type="RefSeq" id="WP_075529244.1">
    <property type="nucleotide sequence ID" value="NZ_CP017560.1"/>
</dbReference>
<dbReference type="GO" id="GO:0003677">
    <property type="term" value="F:DNA binding"/>
    <property type="evidence" value="ECO:0007669"/>
    <property type="project" value="InterPro"/>
</dbReference>
<dbReference type="SUPFAM" id="SSF143422">
    <property type="entry name" value="Transposase IS200-like"/>
    <property type="match status" value="1"/>
</dbReference>
<keyword evidence="3" id="KW-1185">Reference proteome</keyword>
<evidence type="ECO:0000313" key="2">
    <source>
        <dbReference type="EMBL" id="AOV09100.1"/>
    </source>
</evidence>
<dbReference type="KEGG" id="surl:BI350_05415"/>
<accession>A0A1D8JK95</accession>
<dbReference type="SMART" id="SM01321">
    <property type="entry name" value="Y1_Tnp"/>
    <property type="match status" value="1"/>
</dbReference>
<name>A0A1D8JK95_9BACL</name>
<dbReference type="NCBIfam" id="NF033573">
    <property type="entry name" value="transpos_IS200"/>
    <property type="match status" value="1"/>
</dbReference>
<gene>
    <name evidence="2" type="ORF">BI350_05415</name>
</gene>
<sequence length="134" mass="15947">MKTTLDKNKHSAYLLYFHLVLVVKYRRKAIDDEISEFLKSEFSRLGEPHGIILGEWNHDNDHVHMMFRSVPNVDISKVIMSYKSVSSRFVKQKYPWIKQVLWKNVFWPRSYCLLTTGGAPIDTIRKYIQSQRQQ</sequence>
<organism evidence="2 3">
    <name type="scientific">Sporosarcina ureilytica</name>
    <dbReference type="NCBI Taxonomy" id="298596"/>
    <lineage>
        <taxon>Bacteria</taxon>
        <taxon>Bacillati</taxon>
        <taxon>Bacillota</taxon>
        <taxon>Bacilli</taxon>
        <taxon>Bacillales</taxon>
        <taxon>Caryophanaceae</taxon>
        <taxon>Sporosarcina</taxon>
    </lineage>
</organism>
<feature type="domain" description="Transposase IS200-like" evidence="1">
    <location>
        <begin position="12"/>
        <end position="131"/>
    </location>
</feature>
<dbReference type="AlphaFoldDB" id="A0A1D8JK95"/>
<dbReference type="InterPro" id="IPR002686">
    <property type="entry name" value="Transposase_17"/>
</dbReference>
<dbReference type="PANTHER" id="PTHR33360">
    <property type="entry name" value="TRANSPOSASE FOR INSERTION SEQUENCE ELEMENT IS200"/>
    <property type="match status" value="1"/>
</dbReference>
<dbReference type="PANTHER" id="PTHR33360:SF4">
    <property type="entry name" value="TRANSPOSASE IS200-LIKE PROTEIN"/>
    <property type="match status" value="1"/>
</dbReference>
<dbReference type="Pfam" id="PF01797">
    <property type="entry name" value="Y1_Tnp"/>
    <property type="match status" value="1"/>
</dbReference>
<proteinExistence type="predicted"/>
<dbReference type="GO" id="GO:0004803">
    <property type="term" value="F:transposase activity"/>
    <property type="evidence" value="ECO:0007669"/>
    <property type="project" value="InterPro"/>
</dbReference>
<reference evidence="2 3" key="1">
    <citation type="submission" date="2016-09" db="EMBL/GenBank/DDBJ databases">
        <title>Complete genome sequence of the Lysinibacillus sphaericus LMG 22257, a specie of Bacillus with ureolytic activity that can effectively biodeposit calcium carbonate.</title>
        <authorList>
            <person name="Yan W."/>
        </authorList>
    </citation>
    <scope>NUCLEOTIDE SEQUENCE [LARGE SCALE GENOMIC DNA]</scope>
    <source>
        <strain evidence="2 3">LMG 22257</strain>
    </source>
</reference>
<dbReference type="InterPro" id="IPR036515">
    <property type="entry name" value="Transposase_17_sf"/>
</dbReference>
<evidence type="ECO:0000313" key="3">
    <source>
        <dbReference type="Proteomes" id="UP000185746"/>
    </source>
</evidence>
<dbReference type="GO" id="GO:0006313">
    <property type="term" value="P:DNA transposition"/>
    <property type="evidence" value="ECO:0007669"/>
    <property type="project" value="InterPro"/>
</dbReference>
<dbReference type="Gene3D" id="3.30.70.1290">
    <property type="entry name" value="Transposase IS200-like"/>
    <property type="match status" value="1"/>
</dbReference>
<dbReference type="Proteomes" id="UP000185746">
    <property type="component" value="Chromosome"/>
</dbReference>
<evidence type="ECO:0000259" key="1">
    <source>
        <dbReference type="SMART" id="SM01321"/>
    </source>
</evidence>
<dbReference type="EMBL" id="CP017560">
    <property type="protein sequence ID" value="AOV09100.1"/>
    <property type="molecule type" value="Genomic_DNA"/>
</dbReference>